<protein>
    <submittedName>
        <fullName evidence="4">Peptide/nickel transport system ATP-binding protein</fullName>
    </submittedName>
</protein>
<dbReference type="GO" id="GO:0016887">
    <property type="term" value="F:ATP hydrolysis activity"/>
    <property type="evidence" value="ECO:0007669"/>
    <property type="project" value="InterPro"/>
</dbReference>
<feature type="domain" description="ABC transporter" evidence="3">
    <location>
        <begin position="255"/>
        <end position="468"/>
    </location>
</feature>
<dbReference type="PROSITE" id="PS50893">
    <property type="entry name" value="ABC_TRANSPORTER_2"/>
    <property type="match status" value="2"/>
</dbReference>
<feature type="domain" description="ABC transporter" evidence="3">
    <location>
        <begin position="4"/>
        <end position="243"/>
    </location>
</feature>
<sequence length="468" mass="50401">MTIIEIRRLTVAYGEGPEVVQEVSLTVRETETVAIVGESGSGKSTILKAILGTLEPSARIRGEVLVDGSDVVGSDEDTSRALRGSTIGYVSQDPYGAMNPIMNVDTNIAEAWRTKSLPVKRTTIAKRLDAVHIGDADRRMRQPPFAWSGGMLQRGSVVTAGALEPAVVLADEPTSALDSQTARRVMDTLVSDERALVVVSHDVHLASEYADRVYTMANGRIVSVDSGADIRKRLSGIDEHSWLKNARRRKSGTPVLRARAVTRTYAAGGLAPVDLDVRRGEVVGVGGPSGCGKSTLLRVVAGIERPSAGTVDWDETGRPPPPGDVALVFQNALGSLNPRWPIYRVITEPLRRKLRTRMPKSDQFEVAAKLLERVGLASVDPHSRAVELSGGQAQRVAIARALVGDVRLLLADEPTAALDQASAERVLMLLHDLAADGLPIVMVSHDDDMLKQFTDTVIRLKSPEESDD</sequence>
<dbReference type="SUPFAM" id="SSF52540">
    <property type="entry name" value="P-loop containing nucleoside triphosphate hydrolases"/>
    <property type="match status" value="2"/>
</dbReference>
<organism evidence="4 5">
    <name type="scientific">Antricoccus suffuscus</name>
    <dbReference type="NCBI Taxonomy" id="1629062"/>
    <lineage>
        <taxon>Bacteria</taxon>
        <taxon>Bacillati</taxon>
        <taxon>Actinomycetota</taxon>
        <taxon>Actinomycetes</taxon>
        <taxon>Geodermatophilales</taxon>
        <taxon>Antricoccaceae</taxon>
        <taxon>Antricoccus</taxon>
    </lineage>
</organism>
<dbReference type="Proteomes" id="UP000237752">
    <property type="component" value="Unassembled WGS sequence"/>
</dbReference>
<dbReference type="InterPro" id="IPR017871">
    <property type="entry name" value="ABC_transporter-like_CS"/>
</dbReference>
<dbReference type="Pfam" id="PF00005">
    <property type="entry name" value="ABC_tran"/>
    <property type="match status" value="2"/>
</dbReference>
<keyword evidence="2 4" id="KW-0067">ATP-binding</keyword>
<keyword evidence="5" id="KW-1185">Reference proteome</keyword>
<dbReference type="Gene3D" id="3.40.50.300">
    <property type="entry name" value="P-loop containing nucleotide triphosphate hydrolases"/>
    <property type="match status" value="2"/>
</dbReference>
<dbReference type="EMBL" id="PVUE01000016">
    <property type="protein sequence ID" value="PRZ40479.1"/>
    <property type="molecule type" value="Genomic_DNA"/>
</dbReference>
<dbReference type="RefSeq" id="WP_106350123.1">
    <property type="nucleotide sequence ID" value="NZ_PVUE01000016.1"/>
</dbReference>
<dbReference type="PANTHER" id="PTHR24220">
    <property type="entry name" value="IMPORT ATP-BINDING PROTEIN"/>
    <property type="match status" value="1"/>
</dbReference>
<dbReference type="InterPro" id="IPR027417">
    <property type="entry name" value="P-loop_NTPase"/>
</dbReference>
<evidence type="ECO:0000259" key="3">
    <source>
        <dbReference type="PROSITE" id="PS50893"/>
    </source>
</evidence>
<dbReference type="InterPro" id="IPR003439">
    <property type="entry name" value="ABC_transporter-like_ATP-bd"/>
</dbReference>
<dbReference type="AlphaFoldDB" id="A0A2T0ZVV4"/>
<dbReference type="PROSITE" id="PS00211">
    <property type="entry name" value="ABC_TRANSPORTER_1"/>
    <property type="match status" value="1"/>
</dbReference>
<comment type="caution">
    <text evidence="4">The sequence shown here is derived from an EMBL/GenBank/DDBJ whole genome shotgun (WGS) entry which is preliminary data.</text>
</comment>
<keyword evidence="1" id="KW-0547">Nucleotide-binding</keyword>
<gene>
    <name evidence="4" type="ORF">CLV47_1169</name>
</gene>
<evidence type="ECO:0000313" key="5">
    <source>
        <dbReference type="Proteomes" id="UP000237752"/>
    </source>
</evidence>
<dbReference type="OrthoDB" id="2986442at2"/>
<reference evidence="4 5" key="1">
    <citation type="submission" date="2018-03" db="EMBL/GenBank/DDBJ databases">
        <title>Genomic Encyclopedia of Archaeal and Bacterial Type Strains, Phase II (KMG-II): from individual species to whole genera.</title>
        <authorList>
            <person name="Goeker M."/>
        </authorList>
    </citation>
    <scope>NUCLEOTIDE SEQUENCE [LARGE SCALE GENOMIC DNA]</scope>
    <source>
        <strain evidence="4 5">DSM 100065</strain>
    </source>
</reference>
<dbReference type="GO" id="GO:0005524">
    <property type="term" value="F:ATP binding"/>
    <property type="evidence" value="ECO:0007669"/>
    <property type="project" value="UniProtKB-KW"/>
</dbReference>
<dbReference type="InterPro" id="IPR003593">
    <property type="entry name" value="AAA+_ATPase"/>
</dbReference>
<accession>A0A2T0ZVV4</accession>
<dbReference type="GO" id="GO:0022857">
    <property type="term" value="F:transmembrane transporter activity"/>
    <property type="evidence" value="ECO:0007669"/>
    <property type="project" value="TreeGrafter"/>
</dbReference>
<evidence type="ECO:0000313" key="4">
    <source>
        <dbReference type="EMBL" id="PRZ40479.1"/>
    </source>
</evidence>
<evidence type="ECO:0000256" key="2">
    <source>
        <dbReference type="ARBA" id="ARBA00022840"/>
    </source>
</evidence>
<dbReference type="PANTHER" id="PTHR24220:SF676">
    <property type="entry name" value="OLIGOPEPTIDE TRANSPORT ATP-BINDING PROTEIN AMIE"/>
    <property type="match status" value="1"/>
</dbReference>
<dbReference type="GO" id="GO:0005886">
    <property type="term" value="C:plasma membrane"/>
    <property type="evidence" value="ECO:0007669"/>
    <property type="project" value="TreeGrafter"/>
</dbReference>
<dbReference type="SMART" id="SM00382">
    <property type="entry name" value="AAA"/>
    <property type="match status" value="2"/>
</dbReference>
<dbReference type="InterPro" id="IPR015854">
    <property type="entry name" value="ABC_transpr_LolD-like"/>
</dbReference>
<evidence type="ECO:0000256" key="1">
    <source>
        <dbReference type="ARBA" id="ARBA00022741"/>
    </source>
</evidence>
<name>A0A2T0ZVV4_9ACTN</name>
<proteinExistence type="predicted"/>